<dbReference type="Proteomes" id="UP001183420">
    <property type="component" value="Unassembled WGS sequence"/>
</dbReference>
<reference evidence="2" key="1">
    <citation type="submission" date="2023-07" db="EMBL/GenBank/DDBJ databases">
        <title>30 novel species of actinomycetes from the DSMZ collection.</title>
        <authorList>
            <person name="Nouioui I."/>
        </authorList>
    </citation>
    <scope>NUCLEOTIDE SEQUENCE [LARGE SCALE GENOMIC DNA]</scope>
    <source>
        <strain evidence="2">DSM 44918</strain>
    </source>
</reference>
<keyword evidence="2" id="KW-1185">Reference proteome</keyword>
<dbReference type="EMBL" id="JAVREM010000001">
    <property type="protein sequence ID" value="MDT0317058.1"/>
    <property type="molecule type" value="Genomic_DNA"/>
</dbReference>
<name>A0ABU2LIJ4_9ACTN</name>
<protein>
    <submittedName>
        <fullName evidence="1">Uncharacterized protein</fullName>
    </submittedName>
</protein>
<accession>A0ABU2LIJ4</accession>
<organism evidence="1 2">
    <name type="scientific">Streptomyces millisiae</name>
    <dbReference type="NCBI Taxonomy" id="3075542"/>
    <lineage>
        <taxon>Bacteria</taxon>
        <taxon>Bacillati</taxon>
        <taxon>Actinomycetota</taxon>
        <taxon>Actinomycetes</taxon>
        <taxon>Kitasatosporales</taxon>
        <taxon>Streptomycetaceae</taxon>
        <taxon>Streptomyces</taxon>
    </lineage>
</organism>
<gene>
    <name evidence="1" type="ORF">RNC47_01755</name>
</gene>
<proteinExistence type="predicted"/>
<sequence>MERTAWADAERIDRQAARYLNGGHTEPLRRLICSVPLADGVRLARRLPGPPTDGSALALLAAADERAVRDAADAAARAVRTDHPVRAGAAQWVSFGVGDPVLTVTTLPEPGLTRIMMLDGATWREIYRGELEHHAVGCVDAENVVAVRDDPARRLALVHYAAGTEKLVMTGQALLGTRPAGTAAGFIAGSGLAPAVAVAGPDREPDIVDLAPFGLEAAARLAVDPTGRAVAFGGTAAVVVTDARMEHLLARNVVPPPHGPVRGLAFTGPDTLVVGGKAGGLSRWRVSPHEALALEGIAEAPTLDGLFAIPAWGVIGGRSGGEHQYFDPDTLAPVLAPRPLLEAGWNPRLVHTVTGSADGRFAVVDGFLDPGPDGVPAPAMARYDFHHPLARLLRPVGSLDDADLTALAEAAAPGSGLPHRETLALLHAVATATRADRG</sequence>
<dbReference type="SUPFAM" id="SSF50969">
    <property type="entry name" value="YVTN repeat-like/Quinoprotein amine dehydrogenase"/>
    <property type="match status" value="1"/>
</dbReference>
<evidence type="ECO:0000313" key="1">
    <source>
        <dbReference type="EMBL" id="MDT0317058.1"/>
    </source>
</evidence>
<dbReference type="RefSeq" id="WP_311594783.1">
    <property type="nucleotide sequence ID" value="NZ_JAVREM010000001.1"/>
</dbReference>
<comment type="caution">
    <text evidence="1">The sequence shown here is derived from an EMBL/GenBank/DDBJ whole genome shotgun (WGS) entry which is preliminary data.</text>
</comment>
<dbReference type="InterPro" id="IPR011044">
    <property type="entry name" value="Quino_amine_DH_bsu"/>
</dbReference>
<evidence type="ECO:0000313" key="2">
    <source>
        <dbReference type="Proteomes" id="UP001183420"/>
    </source>
</evidence>